<feature type="transmembrane region" description="Helical" evidence="8">
    <location>
        <begin position="6"/>
        <end position="26"/>
    </location>
</feature>
<keyword evidence="6 8" id="KW-1133">Transmembrane helix</keyword>
<dbReference type="InterPro" id="IPR007217">
    <property type="entry name" value="Per1-like"/>
</dbReference>
<feature type="transmembrane region" description="Helical" evidence="8">
    <location>
        <begin position="209"/>
        <end position="230"/>
    </location>
</feature>
<dbReference type="PANTHER" id="PTHR13148:SF0">
    <property type="entry name" value="POST-GPI ATTACHMENT TO PROTEINS FACTOR 3"/>
    <property type="match status" value="1"/>
</dbReference>
<accession>A0AAD9NMK5</accession>
<dbReference type="GO" id="GO:0016788">
    <property type="term" value="F:hydrolase activity, acting on ester bonds"/>
    <property type="evidence" value="ECO:0007669"/>
    <property type="project" value="TreeGrafter"/>
</dbReference>
<feature type="transmembrane region" description="Helical" evidence="8">
    <location>
        <begin position="307"/>
        <end position="325"/>
    </location>
</feature>
<evidence type="ECO:0000256" key="8">
    <source>
        <dbReference type="RuleBase" id="RU365066"/>
    </source>
</evidence>
<keyword evidence="10" id="KW-1185">Reference proteome</keyword>
<evidence type="ECO:0000256" key="5">
    <source>
        <dbReference type="ARBA" id="ARBA00022729"/>
    </source>
</evidence>
<keyword evidence="5" id="KW-0732">Signal</keyword>
<evidence type="ECO:0000256" key="7">
    <source>
        <dbReference type="ARBA" id="ARBA00023136"/>
    </source>
</evidence>
<reference evidence="9" key="1">
    <citation type="journal article" date="2023" name="Mol. Biol. Evol.">
        <title>Third-Generation Sequencing Reveals the Adaptive Role of the Epigenome in Three Deep-Sea Polychaetes.</title>
        <authorList>
            <person name="Perez M."/>
            <person name="Aroh O."/>
            <person name="Sun Y."/>
            <person name="Lan Y."/>
            <person name="Juniper S.K."/>
            <person name="Young C.R."/>
            <person name="Angers B."/>
            <person name="Qian P.Y."/>
        </authorList>
    </citation>
    <scope>NUCLEOTIDE SEQUENCE</scope>
    <source>
        <strain evidence="9">R07B-5</strain>
    </source>
</reference>
<protein>
    <recommendedName>
        <fullName evidence="8">Post-GPI attachment to proteins factor 3</fullName>
    </recommendedName>
</protein>
<dbReference type="Proteomes" id="UP001209878">
    <property type="component" value="Unassembled WGS sequence"/>
</dbReference>
<evidence type="ECO:0000256" key="3">
    <source>
        <dbReference type="ARBA" id="ARBA00022502"/>
    </source>
</evidence>
<keyword evidence="3 8" id="KW-0337">GPI-anchor biosynthesis</keyword>
<keyword evidence="7 8" id="KW-0472">Membrane</keyword>
<gene>
    <name evidence="9" type="ORF">NP493_846g00028</name>
</gene>
<organism evidence="9 10">
    <name type="scientific">Ridgeia piscesae</name>
    <name type="common">Tubeworm</name>
    <dbReference type="NCBI Taxonomy" id="27915"/>
    <lineage>
        <taxon>Eukaryota</taxon>
        <taxon>Metazoa</taxon>
        <taxon>Spiralia</taxon>
        <taxon>Lophotrochozoa</taxon>
        <taxon>Annelida</taxon>
        <taxon>Polychaeta</taxon>
        <taxon>Sedentaria</taxon>
        <taxon>Canalipalpata</taxon>
        <taxon>Sabellida</taxon>
        <taxon>Siboglinidae</taxon>
        <taxon>Ridgeia</taxon>
    </lineage>
</organism>
<sequence length="394" mass="45968">MINGLGSLYGLVSMATCVVMTTASAGDKSWLFHRCMWDCNKQACRDETKISKGFRQFNHDETEFQSTQPWYMQWLQWSCKDDCDYHCMWHTVEELRHDNNPVPQFHGKWPFVRFYGMQEPASVLFSILNGLPHIYMIHKIRQTVSPKSPMYNVWHMYAMVGINTWFWSAVFHARDKPFTELMDYCCAFSSVVFSFCTLWLRILGTENRLMAGSVATVFLSLYVYHVRFLVQGRIDYSYNMKVNVATGLLTSACWLTWCFRRRREQPYVWKAAIVSIAVVLLLSLELGEFPPYMWIFDAHSLWHAGTVWLPFLWYSFVIDDCHYLMNQQNKQLKVTETSGDTGDVNDGVDDDVDDMHRSGVSSTSGDNNIWMGNSFNKSLYKMSRNKARVEARPH</sequence>
<feature type="transmembrane region" description="Helical" evidence="8">
    <location>
        <begin position="181"/>
        <end position="202"/>
    </location>
</feature>
<comment type="function">
    <text evidence="8">Involved in the lipid remodeling steps of GPI-anchor maturation.</text>
</comment>
<dbReference type="EMBL" id="JAODUO010000844">
    <property type="protein sequence ID" value="KAK2173891.1"/>
    <property type="molecule type" value="Genomic_DNA"/>
</dbReference>
<comment type="subcellular location">
    <subcellularLocation>
        <location evidence="1">Endomembrane system</location>
        <topology evidence="1">Multi-pass membrane protein</topology>
    </subcellularLocation>
    <subcellularLocation>
        <location evidence="8">Golgi apparatus membrane</location>
        <topology evidence="8">Multi-pass membrane protein</topology>
    </subcellularLocation>
</comment>
<comment type="caution">
    <text evidence="9">The sequence shown here is derived from an EMBL/GenBank/DDBJ whole genome shotgun (WGS) entry which is preliminary data.</text>
</comment>
<dbReference type="GO" id="GO:0005789">
    <property type="term" value="C:endoplasmic reticulum membrane"/>
    <property type="evidence" value="ECO:0007669"/>
    <property type="project" value="TreeGrafter"/>
</dbReference>
<dbReference type="Pfam" id="PF04080">
    <property type="entry name" value="Per1"/>
    <property type="match status" value="1"/>
</dbReference>
<evidence type="ECO:0000256" key="1">
    <source>
        <dbReference type="ARBA" id="ARBA00004127"/>
    </source>
</evidence>
<evidence type="ECO:0000256" key="4">
    <source>
        <dbReference type="ARBA" id="ARBA00022692"/>
    </source>
</evidence>
<evidence type="ECO:0000313" key="9">
    <source>
        <dbReference type="EMBL" id="KAK2173891.1"/>
    </source>
</evidence>
<feature type="transmembrane region" description="Helical" evidence="8">
    <location>
        <begin position="151"/>
        <end position="169"/>
    </location>
</feature>
<dbReference type="GO" id="GO:0006506">
    <property type="term" value="P:GPI anchor biosynthetic process"/>
    <property type="evidence" value="ECO:0007669"/>
    <property type="project" value="UniProtKB-KW"/>
</dbReference>
<evidence type="ECO:0000256" key="2">
    <source>
        <dbReference type="ARBA" id="ARBA00006387"/>
    </source>
</evidence>
<keyword evidence="4 8" id="KW-0812">Transmembrane</keyword>
<proteinExistence type="inferred from homology"/>
<dbReference type="AlphaFoldDB" id="A0AAD9NMK5"/>
<name>A0AAD9NMK5_RIDPI</name>
<comment type="similarity">
    <text evidence="2 8">Belongs to the PGAP3 family.</text>
</comment>
<evidence type="ECO:0000256" key="6">
    <source>
        <dbReference type="ARBA" id="ARBA00022989"/>
    </source>
</evidence>
<dbReference type="PANTHER" id="PTHR13148">
    <property type="entry name" value="PER1-RELATED"/>
    <property type="match status" value="1"/>
</dbReference>
<comment type="caution">
    <text evidence="8">Lacks conserved residue(s) required for the propagation of feature annotation.</text>
</comment>
<feature type="transmembrane region" description="Helical" evidence="8">
    <location>
        <begin position="267"/>
        <end position="287"/>
    </location>
</feature>
<keyword evidence="8" id="KW-0333">Golgi apparatus</keyword>
<dbReference type="GO" id="GO:0000139">
    <property type="term" value="C:Golgi membrane"/>
    <property type="evidence" value="ECO:0007669"/>
    <property type="project" value="UniProtKB-SubCell"/>
</dbReference>
<evidence type="ECO:0000313" key="10">
    <source>
        <dbReference type="Proteomes" id="UP001209878"/>
    </source>
</evidence>